<evidence type="ECO:0000313" key="2">
    <source>
        <dbReference type="Proteomes" id="UP000054279"/>
    </source>
</evidence>
<gene>
    <name evidence="1" type="ORF">M422DRAFT_273809</name>
</gene>
<keyword evidence="2" id="KW-1185">Reference proteome</keyword>
<dbReference type="HOGENOM" id="CLU_2135134_0_0_1"/>
<reference evidence="1 2" key="1">
    <citation type="submission" date="2014-06" db="EMBL/GenBank/DDBJ databases">
        <title>Evolutionary Origins and Diversification of the Mycorrhizal Mutualists.</title>
        <authorList>
            <consortium name="DOE Joint Genome Institute"/>
            <consortium name="Mycorrhizal Genomics Consortium"/>
            <person name="Kohler A."/>
            <person name="Kuo A."/>
            <person name="Nagy L.G."/>
            <person name="Floudas D."/>
            <person name="Copeland A."/>
            <person name="Barry K.W."/>
            <person name="Cichocki N."/>
            <person name="Veneault-Fourrey C."/>
            <person name="LaButti K."/>
            <person name="Lindquist E.A."/>
            <person name="Lipzen A."/>
            <person name="Lundell T."/>
            <person name="Morin E."/>
            <person name="Murat C."/>
            <person name="Riley R."/>
            <person name="Ohm R."/>
            <person name="Sun H."/>
            <person name="Tunlid A."/>
            <person name="Henrissat B."/>
            <person name="Grigoriev I.V."/>
            <person name="Hibbett D.S."/>
            <person name="Martin F."/>
        </authorList>
    </citation>
    <scope>NUCLEOTIDE SEQUENCE [LARGE SCALE GENOMIC DNA]</scope>
    <source>
        <strain evidence="1 2">SS14</strain>
    </source>
</reference>
<dbReference type="Proteomes" id="UP000054279">
    <property type="component" value="Unassembled WGS sequence"/>
</dbReference>
<protein>
    <submittedName>
        <fullName evidence="1">Uncharacterized protein</fullName>
    </submittedName>
</protein>
<accession>A0A0C9U830</accession>
<name>A0A0C9U830_SPHS4</name>
<proteinExistence type="predicted"/>
<sequence>MSRNELAKGPQTYLDDLASFCYVLRWIFVMFPESGCLREDTPDVIVWCDNNNAVAMKNGQFGSASLEIPVQSWFGDSMKRLSKRLEEFFIDREHLHYNKSLEDLNPEEDYQRN</sequence>
<dbReference type="EMBL" id="KN837425">
    <property type="protein sequence ID" value="KIJ25232.1"/>
    <property type="molecule type" value="Genomic_DNA"/>
</dbReference>
<dbReference type="AlphaFoldDB" id="A0A0C9U830"/>
<organism evidence="1 2">
    <name type="scientific">Sphaerobolus stellatus (strain SS14)</name>
    <dbReference type="NCBI Taxonomy" id="990650"/>
    <lineage>
        <taxon>Eukaryota</taxon>
        <taxon>Fungi</taxon>
        <taxon>Dikarya</taxon>
        <taxon>Basidiomycota</taxon>
        <taxon>Agaricomycotina</taxon>
        <taxon>Agaricomycetes</taxon>
        <taxon>Phallomycetidae</taxon>
        <taxon>Geastrales</taxon>
        <taxon>Sphaerobolaceae</taxon>
        <taxon>Sphaerobolus</taxon>
    </lineage>
</organism>
<evidence type="ECO:0000313" key="1">
    <source>
        <dbReference type="EMBL" id="KIJ25232.1"/>
    </source>
</evidence>